<keyword evidence="2" id="KW-0560">Oxidoreductase</keyword>
<comment type="similarity">
    <text evidence="1">Belongs to the short-chain dehydrogenases/reductases (SDR) family.</text>
</comment>
<dbReference type="SUPFAM" id="SSF51735">
    <property type="entry name" value="NAD(P)-binding Rossmann-fold domains"/>
    <property type="match status" value="1"/>
</dbReference>
<evidence type="ECO:0000256" key="1">
    <source>
        <dbReference type="ARBA" id="ARBA00006484"/>
    </source>
</evidence>
<dbReference type="AlphaFoldDB" id="A0A979GPL2"/>
<dbReference type="SMART" id="SM00822">
    <property type="entry name" value="PKS_KR"/>
    <property type="match status" value="1"/>
</dbReference>
<dbReference type="InterPro" id="IPR036291">
    <property type="entry name" value="NAD(P)-bd_dom_sf"/>
</dbReference>
<accession>A0A979GPL2</accession>
<dbReference type="InterPro" id="IPR020904">
    <property type="entry name" value="Sc_DH/Rdtase_CS"/>
</dbReference>
<dbReference type="InterPro" id="IPR057326">
    <property type="entry name" value="KR_dom"/>
</dbReference>
<organism evidence="4 5">
    <name type="scientific">Chitinophaga pinensis (strain ATCC 43595 / DSM 2588 / LMG 13176 / NBRC 15968 / NCIMB 11800 / UQM 2034)</name>
    <dbReference type="NCBI Taxonomy" id="485918"/>
    <lineage>
        <taxon>Bacteria</taxon>
        <taxon>Pseudomonadati</taxon>
        <taxon>Bacteroidota</taxon>
        <taxon>Chitinophagia</taxon>
        <taxon>Chitinophagales</taxon>
        <taxon>Chitinophagaceae</taxon>
        <taxon>Chitinophaga</taxon>
    </lineage>
</organism>
<dbReference type="CDD" id="cd05233">
    <property type="entry name" value="SDR_c"/>
    <property type="match status" value="1"/>
</dbReference>
<gene>
    <name evidence="4" type="ordered locus">Cpin_3140</name>
</gene>
<dbReference type="PRINTS" id="PR00080">
    <property type="entry name" value="SDRFAMILY"/>
</dbReference>
<evidence type="ECO:0000259" key="3">
    <source>
        <dbReference type="SMART" id="SM00822"/>
    </source>
</evidence>
<evidence type="ECO:0000313" key="5">
    <source>
        <dbReference type="Proteomes" id="UP000002215"/>
    </source>
</evidence>
<dbReference type="InterPro" id="IPR002347">
    <property type="entry name" value="SDR_fam"/>
</dbReference>
<sequence length="249" mass="25390">MQLQNKVAIVTGASKGIGAGIAKQMAAAGAKVVVNYVSSAESAAAVVAAITTAGGTAIAIQADTAKQEDIQRLFTQTIAAYGSLDVLVNNAGIYELAPLVHVTADSFNRIFNINVLGIILASQAAVQFFGAKGGSIINISSFASTRPEPYSLVYAASKGAVDSITISLAQELGPQHIRVNAVQPGGVLTEGVAKLGATADSEPIRQTIARSALGRMATPEDIGNTVVFLAADEASVITGQFIEVSGGFK</sequence>
<dbReference type="PANTHER" id="PTHR43639">
    <property type="entry name" value="OXIDOREDUCTASE, SHORT-CHAIN DEHYDROGENASE/REDUCTASE FAMILY (AFU_ORTHOLOGUE AFUA_5G02870)"/>
    <property type="match status" value="1"/>
</dbReference>
<evidence type="ECO:0000313" key="4">
    <source>
        <dbReference type="EMBL" id="ACU60607.1"/>
    </source>
</evidence>
<dbReference type="PANTHER" id="PTHR43639:SF1">
    <property type="entry name" value="SHORT-CHAIN DEHYDROGENASE_REDUCTASE FAMILY PROTEIN"/>
    <property type="match status" value="1"/>
</dbReference>
<dbReference type="Gene3D" id="3.40.50.720">
    <property type="entry name" value="NAD(P)-binding Rossmann-like Domain"/>
    <property type="match status" value="1"/>
</dbReference>
<dbReference type="RefSeq" id="WP_012790783.1">
    <property type="nucleotide sequence ID" value="NC_013132.1"/>
</dbReference>
<reference evidence="4 5" key="2">
    <citation type="journal article" date="2010" name="Stand. Genomic Sci.">
        <title>Complete genome sequence of Chitinophaga pinensis type strain (UQM 2034).</title>
        <authorList>
            <person name="Glavina Del Rio T."/>
            <person name="Abt B."/>
            <person name="Spring S."/>
            <person name="Lapidus A."/>
            <person name="Nolan M."/>
            <person name="Tice H."/>
            <person name="Copeland A."/>
            <person name="Cheng J.F."/>
            <person name="Chen F."/>
            <person name="Bruce D."/>
            <person name="Goodwin L."/>
            <person name="Pitluck S."/>
            <person name="Ivanova N."/>
            <person name="Mavromatis K."/>
            <person name="Mikhailova N."/>
            <person name="Pati A."/>
            <person name="Chen A."/>
            <person name="Palaniappan K."/>
            <person name="Land M."/>
            <person name="Hauser L."/>
            <person name="Chang Y.J."/>
            <person name="Jeffries C.D."/>
            <person name="Chain P."/>
            <person name="Saunders E."/>
            <person name="Detter J.C."/>
            <person name="Brettin T."/>
            <person name="Rohde M."/>
            <person name="Goker M."/>
            <person name="Bristow J."/>
            <person name="Eisen J.A."/>
            <person name="Markowitz V."/>
            <person name="Hugenholtz P."/>
            <person name="Kyrpides N.C."/>
            <person name="Klenk H.P."/>
            <person name="Lucas S."/>
        </authorList>
    </citation>
    <scope>NUCLEOTIDE SEQUENCE [LARGE SCALE GENOMIC DNA]</scope>
    <source>
        <strain evidence="5">ATCC 43595 / DSM 2588 / LMG 13176 / NBRC 15968 / NCIMB 11800 / UQM 2034</strain>
    </source>
</reference>
<dbReference type="FunFam" id="3.40.50.720:FF:000084">
    <property type="entry name" value="Short-chain dehydrogenase reductase"/>
    <property type="match status" value="1"/>
</dbReference>
<proteinExistence type="inferred from homology"/>
<dbReference type="PRINTS" id="PR00081">
    <property type="entry name" value="GDHRDH"/>
</dbReference>
<dbReference type="EMBL" id="CP001699">
    <property type="protein sequence ID" value="ACU60607.1"/>
    <property type="molecule type" value="Genomic_DNA"/>
</dbReference>
<dbReference type="NCBIfam" id="NF005559">
    <property type="entry name" value="PRK07231.1"/>
    <property type="match status" value="1"/>
</dbReference>
<dbReference type="OrthoDB" id="9788235at2"/>
<dbReference type="KEGG" id="cpi:Cpin_3140"/>
<dbReference type="Pfam" id="PF13561">
    <property type="entry name" value="adh_short_C2"/>
    <property type="match status" value="1"/>
</dbReference>
<evidence type="ECO:0000256" key="2">
    <source>
        <dbReference type="ARBA" id="ARBA00023002"/>
    </source>
</evidence>
<reference evidence="5" key="1">
    <citation type="submission" date="2009-08" db="EMBL/GenBank/DDBJ databases">
        <title>The complete genome of Chitinophaga pinensis DSM 2588.</title>
        <authorList>
            <consortium name="US DOE Joint Genome Institute (JGI-PGF)"/>
            <person name="Lucas S."/>
            <person name="Copeland A."/>
            <person name="Lapidus A."/>
            <person name="Glavina del Rio T."/>
            <person name="Dalin E."/>
            <person name="Tice H."/>
            <person name="Bruce D."/>
            <person name="Goodwin L."/>
            <person name="Pitluck S."/>
            <person name="Kyrpides N."/>
            <person name="Mavromatis K."/>
            <person name="Ivanova N."/>
            <person name="Mikhailova N."/>
            <person name="Sims D."/>
            <person name="Meinche L."/>
            <person name="Brettin T."/>
            <person name="Detter J.C."/>
            <person name="Han C."/>
            <person name="Larimer F."/>
            <person name="Land M."/>
            <person name="Hauser L."/>
            <person name="Markowitz V."/>
            <person name="Cheng J.-F."/>
            <person name="Hugenholtz P."/>
            <person name="Woyke T."/>
            <person name="Wu D."/>
            <person name="Spring S."/>
            <person name="Klenk H.-P."/>
            <person name="Eisen J.A."/>
        </authorList>
    </citation>
    <scope>NUCLEOTIDE SEQUENCE [LARGE SCALE GENOMIC DNA]</scope>
    <source>
        <strain evidence="5">ATCC 43595 / DSM 2588 / LMG 13176 / NBRC 15968 / NCIMB 11800 / UQM 2034</strain>
    </source>
</reference>
<protein>
    <submittedName>
        <fullName evidence="4">Short-chain dehydrogenase/reductase SDR</fullName>
    </submittedName>
</protein>
<name>A0A979GPL2_CHIPD</name>
<dbReference type="PROSITE" id="PS00061">
    <property type="entry name" value="ADH_SHORT"/>
    <property type="match status" value="1"/>
</dbReference>
<dbReference type="Proteomes" id="UP000002215">
    <property type="component" value="Chromosome"/>
</dbReference>
<feature type="domain" description="Ketoreductase" evidence="3">
    <location>
        <begin position="6"/>
        <end position="191"/>
    </location>
</feature>
<dbReference type="GO" id="GO:0016491">
    <property type="term" value="F:oxidoreductase activity"/>
    <property type="evidence" value="ECO:0007669"/>
    <property type="project" value="UniProtKB-KW"/>
</dbReference>